<feature type="compositionally biased region" description="Polar residues" evidence="1">
    <location>
        <begin position="157"/>
        <end position="167"/>
    </location>
</feature>
<evidence type="ECO:0000313" key="2">
    <source>
        <dbReference type="EMBL" id="KAJ1127085.1"/>
    </source>
</evidence>
<organism evidence="2 3">
    <name type="scientific">Pleurodeles waltl</name>
    <name type="common">Iberian ribbed newt</name>
    <dbReference type="NCBI Taxonomy" id="8319"/>
    <lineage>
        <taxon>Eukaryota</taxon>
        <taxon>Metazoa</taxon>
        <taxon>Chordata</taxon>
        <taxon>Craniata</taxon>
        <taxon>Vertebrata</taxon>
        <taxon>Euteleostomi</taxon>
        <taxon>Amphibia</taxon>
        <taxon>Batrachia</taxon>
        <taxon>Caudata</taxon>
        <taxon>Salamandroidea</taxon>
        <taxon>Salamandridae</taxon>
        <taxon>Pleurodelinae</taxon>
        <taxon>Pleurodeles</taxon>
    </lineage>
</organism>
<dbReference type="EMBL" id="JANPWB010000011">
    <property type="protein sequence ID" value="KAJ1127085.1"/>
    <property type="molecule type" value="Genomic_DNA"/>
</dbReference>
<comment type="caution">
    <text evidence="2">The sequence shown here is derived from an EMBL/GenBank/DDBJ whole genome shotgun (WGS) entry which is preliminary data.</text>
</comment>
<accession>A0AAV7PNS3</accession>
<evidence type="ECO:0000313" key="3">
    <source>
        <dbReference type="Proteomes" id="UP001066276"/>
    </source>
</evidence>
<protein>
    <submittedName>
        <fullName evidence="2">Uncharacterized protein</fullName>
    </submittedName>
</protein>
<feature type="region of interest" description="Disordered" evidence="1">
    <location>
        <begin position="103"/>
        <end position="181"/>
    </location>
</feature>
<dbReference type="Proteomes" id="UP001066276">
    <property type="component" value="Chromosome 7"/>
</dbReference>
<feature type="compositionally biased region" description="Basic and acidic residues" evidence="1">
    <location>
        <begin position="252"/>
        <end position="319"/>
    </location>
</feature>
<sequence>MIVWGPVLMTKVKSKMVKDKAQCQSETNKIINHTQATIPMGLAGGTRMNENQDGTPRQVAQTPSLADVMVEHRGTWSELANKIDLKATDELERRAEACHWKEPEERRVEEPEERGIEESHKRKVEEPEEKGIAEPHERKLEETRIEKPEERRDLAEEQSSPDLNNETPPVINGRHDRTRHVPGGAWLSQVRSYLRTQNQRADRISPVGLSICHGELSQGGFGPDFAIRTPPGYGVVRLDSNPKPLQRKKKRDSNGEQRRHWKEPEERRVEEPEERGIEESHERRAEEPEERGIEEPHKRRLEEPEETRIEKPEERRDLAEEQLSPDLNTETPPVINGRHDRTRHVPGGAWLSQVCGKGGYSTDEIHLKEQEETICLVVFRGAQGTPKAVQEAGAEIKIAPGADRDN</sequence>
<reference evidence="2" key="1">
    <citation type="journal article" date="2022" name="bioRxiv">
        <title>Sequencing and chromosome-scale assembly of the giantPleurodeles waltlgenome.</title>
        <authorList>
            <person name="Brown T."/>
            <person name="Elewa A."/>
            <person name="Iarovenko S."/>
            <person name="Subramanian E."/>
            <person name="Araus A.J."/>
            <person name="Petzold A."/>
            <person name="Susuki M."/>
            <person name="Suzuki K.-i.T."/>
            <person name="Hayashi T."/>
            <person name="Toyoda A."/>
            <person name="Oliveira C."/>
            <person name="Osipova E."/>
            <person name="Leigh N.D."/>
            <person name="Simon A."/>
            <person name="Yun M.H."/>
        </authorList>
    </citation>
    <scope>NUCLEOTIDE SEQUENCE</scope>
    <source>
        <strain evidence="2">20211129_DDA</strain>
        <tissue evidence="2">Liver</tissue>
    </source>
</reference>
<gene>
    <name evidence="2" type="ORF">NDU88_005491</name>
</gene>
<name>A0AAV7PNS3_PLEWA</name>
<feature type="compositionally biased region" description="Basic and acidic residues" evidence="1">
    <location>
        <begin position="103"/>
        <end position="155"/>
    </location>
</feature>
<dbReference type="AlphaFoldDB" id="A0AAV7PNS3"/>
<proteinExistence type="predicted"/>
<evidence type="ECO:0000256" key="1">
    <source>
        <dbReference type="SAM" id="MobiDB-lite"/>
    </source>
</evidence>
<keyword evidence="3" id="KW-1185">Reference proteome</keyword>
<feature type="region of interest" description="Disordered" evidence="1">
    <location>
        <begin position="233"/>
        <end position="349"/>
    </location>
</feature>